<dbReference type="NCBIfam" id="TIGR02464">
    <property type="entry name" value="ribofla_fusion"/>
    <property type="match status" value="1"/>
</dbReference>
<sequence length="185" mass="20834">MYDDRYIDQLRLRFNSGEPLQYVFFWGHRQPRGGVVTQTCLSQWYAAGLALDAVYYRTAEHAMMAGKALLFKDMETFRQILAADTPGAVKALGRRVRGFDEAVWLRQRLEIVYRVNQAKFTQHEDLRAYLVATGDKVLVEASPKDAVWGIGMAAGDARIADPNHWPGLNLLGFALMRVREGLAGA</sequence>
<dbReference type="SUPFAM" id="SSF143990">
    <property type="entry name" value="YbiA-like"/>
    <property type="match status" value="1"/>
</dbReference>
<reference evidence="4 5" key="1">
    <citation type="submission" date="2017-06" db="EMBL/GenBank/DDBJ databases">
        <title>Genome Sequencing of the methanotroph Methylovulum psychrotolerants str. HV10-M2 isolated from a high-altitude environment.</title>
        <authorList>
            <person name="Mateos-Rivera A."/>
        </authorList>
    </citation>
    <scope>NUCLEOTIDE SEQUENCE [LARGE SCALE GENOMIC DNA]</scope>
    <source>
        <strain evidence="4 5">HV10_M2</strain>
    </source>
</reference>
<dbReference type="AlphaFoldDB" id="A0A1Z4C425"/>
<protein>
    <recommendedName>
        <fullName evidence="3">NADAR domain-containing protein</fullName>
    </recommendedName>
</protein>
<evidence type="ECO:0000313" key="5">
    <source>
        <dbReference type="Proteomes" id="UP000197019"/>
    </source>
</evidence>
<dbReference type="CDD" id="cd15457">
    <property type="entry name" value="NADAR"/>
    <property type="match status" value="1"/>
</dbReference>
<dbReference type="Gene3D" id="1.10.357.40">
    <property type="entry name" value="YbiA-like"/>
    <property type="match status" value="1"/>
</dbReference>
<proteinExistence type="predicted"/>
<comment type="catalytic activity">
    <reaction evidence="2">
        <text>2,5-diamino-6-hydroxy-4-(5-phosphoribosylamino)-pyrimidine + H2O = 2,5,6-triamino-4-hydroxypyrimidine + D-ribose 5-phosphate</text>
        <dbReference type="Rhea" id="RHEA:23436"/>
        <dbReference type="ChEBI" id="CHEBI:15377"/>
        <dbReference type="ChEBI" id="CHEBI:58614"/>
        <dbReference type="ChEBI" id="CHEBI:78346"/>
        <dbReference type="ChEBI" id="CHEBI:137796"/>
    </reaction>
</comment>
<comment type="catalytic activity">
    <reaction evidence="1">
        <text>5-amino-6-(5-phospho-D-ribosylamino)uracil + H2O = 5,6-diaminouracil + D-ribose 5-phosphate</text>
        <dbReference type="Rhea" id="RHEA:55020"/>
        <dbReference type="ChEBI" id="CHEBI:15377"/>
        <dbReference type="ChEBI" id="CHEBI:46252"/>
        <dbReference type="ChEBI" id="CHEBI:58453"/>
        <dbReference type="ChEBI" id="CHEBI:78346"/>
    </reaction>
</comment>
<feature type="domain" description="NADAR" evidence="3">
    <location>
        <begin position="24"/>
        <end position="182"/>
    </location>
</feature>
<dbReference type="Pfam" id="PF08719">
    <property type="entry name" value="NADAR"/>
    <property type="match status" value="1"/>
</dbReference>
<keyword evidence="5" id="KW-1185">Reference proteome</keyword>
<dbReference type="InterPro" id="IPR037238">
    <property type="entry name" value="YbiA-like_sf"/>
</dbReference>
<dbReference type="KEGG" id="mpsy:CEK71_20675"/>
<accession>A0A1Z4C425</accession>
<organism evidence="4 5">
    <name type="scientific">Methylovulum psychrotolerans</name>
    <dbReference type="NCBI Taxonomy" id="1704499"/>
    <lineage>
        <taxon>Bacteria</taxon>
        <taxon>Pseudomonadati</taxon>
        <taxon>Pseudomonadota</taxon>
        <taxon>Gammaproteobacteria</taxon>
        <taxon>Methylococcales</taxon>
        <taxon>Methylococcaceae</taxon>
        <taxon>Methylovulum</taxon>
    </lineage>
</organism>
<dbReference type="OrthoDB" id="67297at2"/>
<dbReference type="EMBL" id="CP022129">
    <property type="protein sequence ID" value="ASF48282.1"/>
    <property type="molecule type" value="Genomic_DNA"/>
</dbReference>
<gene>
    <name evidence="4" type="ORF">CEK71_20675</name>
</gene>
<name>A0A1Z4C425_9GAMM</name>
<evidence type="ECO:0000259" key="3">
    <source>
        <dbReference type="Pfam" id="PF08719"/>
    </source>
</evidence>
<evidence type="ECO:0000256" key="1">
    <source>
        <dbReference type="ARBA" id="ARBA00000022"/>
    </source>
</evidence>
<dbReference type="Proteomes" id="UP000197019">
    <property type="component" value="Chromosome"/>
</dbReference>
<dbReference type="InterPro" id="IPR012816">
    <property type="entry name" value="NADAR"/>
</dbReference>
<evidence type="ECO:0000313" key="4">
    <source>
        <dbReference type="EMBL" id="ASF48282.1"/>
    </source>
</evidence>
<evidence type="ECO:0000256" key="2">
    <source>
        <dbReference type="ARBA" id="ARBA00000751"/>
    </source>
</evidence>
<dbReference type="RefSeq" id="WP_088621152.1">
    <property type="nucleotide sequence ID" value="NZ_CP022129.1"/>
</dbReference>